<gene>
    <name evidence="3" type="ORF">J1N35_042307</name>
</gene>
<dbReference type="OrthoDB" id="10009287at2759"/>
<accession>A0A9D3UH23</accession>
<name>A0A9D3UH23_9ROSI</name>
<evidence type="ECO:0000313" key="4">
    <source>
        <dbReference type="Proteomes" id="UP000828251"/>
    </source>
</evidence>
<dbReference type="InterPro" id="IPR013087">
    <property type="entry name" value="Znf_C2H2_type"/>
</dbReference>
<dbReference type="PANTHER" id="PTHR47487">
    <property type="entry name" value="OS06G0651300 PROTEIN-RELATED"/>
    <property type="match status" value="1"/>
</dbReference>
<dbReference type="SUPFAM" id="SSF57667">
    <property type="entry name" value="beta-beta-alpha zinc fingers"/>
    <property type="match status" value="1"/>
</dbReference>
<dbReference type="AlphaFoldDB" id="A0A9D3UH23"/>
<sequence>MLAKAESREIDYCLIDYHHNFLVTYSSLSVVLQEKPDPSRVVGVKRKTAALEGTGELPLPSISSKGKQHDEWSCAICRVSITSEKGFNEHLQGKKHKANEARLRANILEKSSNTSTRVFILPDRWRRENFVKILTGGEEKKNKEVHLKSSGERTLSVRTNKTT</sequence>
<evidence type="ECO:0000259" key="2">
    <source>
        <dbReference type="PROSITE" id="PS00028"/>
    </source>
</evidence>
<feature type="region of interest" description="Disordered" evidence="1">
    <location>
        <begin position="142"/>
        <end position="163"/>
    </location>
</feature>
<feature type="domain" description="C2H2-type" evidence="2">
    <location>
        <begin position="74"/>
        <end position="96"/>
    </location>
</feature>
<proteinExistence type="predicted"/>
<dbReference type="GO" id="GO:0003676">
    <property type="term" value="F:nucleic acid binding"/>
    <property type="evidence" value="ECO:0007669"/>
    <property type="project" value="InterPro"/>
</dbReference>
<dbReference type="PANTHER" id="PTHR47487:SF8">
    <property type="entry name" value="OS08G0270900 PROTEIN"/>
    <property type="match status" value="1"/>
</dbReference>
<organism evidence="3 4">
    <name type="scientific">Gossypium stocksii</name>
    <dbReference type="NCBI Taxonomy" id="47602"/>
    <lineage>
        <taxon>Eukaryota</taxon>
        <taxon>Viridiplantae</taxon>
        <taxon>Streptophyta</taxon>
        <taxon>Embryophyta</taxon>
        <taxon>Tracheophyta</taxon>
        <taxon>Spermatophyta</taxon>
        <taxon>Magnoliopsida</taxon>
        <taxon>eudicotyledons</taxon>
        <taxon>Gunneridae</taxon>
        <taxon>Pentapetalae</taxon>
        <taxon>rosids</taxon>
        <taxon>malvids</taxon>
        <taxon>Malvales</taxon>
        <taxon>Malvaceae</taxon>
        <taxon>Malvoideae</taxon>
        <taxon>Gossypium</taxon>
    </lineage>
</organism>
<protein>
    <recommendedName>
        <fullName evidence="2">C2H2-type domain-containing protein</fullName>
    </recommendedName>
</protein>
<dbReference type="Pfam" id="PF12874">
    <property type="entry name" value="zf-met"/>
    <property type="match status" value="1"/>
</dbReference>
<dbReference type="PROSITE" id="PS00028">
    <property type="entry name" value="ZINC_FINGER_C2H2_1"/>
    <property type="match status" value="1"/>
</dbReference>
<dbReference type="InterPro" id="IPR036236">
    <property type="entry name" value="Znf_C2H2_sf"/>
</dbReference>
<dbReference type="EMBL" id="JAIQCV010000012">
    <property type="protein sequence ID" value="KAH1040564.1"/>
    <property type="molecule type" value="Genomic_DNA"/>
</dbReference>
<evidence type="ECO:0000313" key="3">
    <source>
        <dbReference type="EMBL" id="KAH1040564.1"/>
    </source>
</evidence>
<feature type="compositionally biased region" description="Basic and acidic residues" evidence="1">
    <location>
        <begin position="142"/>
        <end position="151"/>
    </location>
</feature>
<feature type="compositionally biased region" description="Polar residues" evidence="1">
    <location>
        <begin position="152"/>
        <end position="163"/>
    </location>
</feature>
<comment type="caution">
    <text evidence="3">The sequence shown here is derived from an EMBL/GenBank/DDBJ whole genome shotgun (WGS) entry which is preliminary data.</text>
</comment>
<reference evidence="3 4" key="1">
    <citation type="journal article" date="2021" name="Plant Biotechnol. J.">
        <title>Multi-omics assisted identification of the key and species-specific regulatory components of drought-tolerant mechanisms in Gossypium stocksii.</title>
        <authorList>
            <person name="Yu D."/>
            <person name="Ke L."/>
            <person name="Zhang D."/>
            <person name="Wu Y."/>
            <person name="Sun Y."/>
            <person name="Mei J."/>
            <person name="Sun J."/>
            <person name="Sun Y."/>
        </authorList>
    </citation>
    <scope>NUCLEOTIDE SEQUENCE [LARGE SCALE GENOMIC DNA]</scope>
    <source>
        <strain evidence="4">cv. E1</strain>
        <tissue evidence="3">Leaf</tissue>
    </source>
</reference>
<dbReference type="GO" id="GO:0008270">
    <property type="term" value="F:zinc ion binding"/>
    <property type="evidence" value="ECO:0007669"/>
    <property type="project" value="InterPro"/>
</dbReference>
<dbReference type="Gene3D" id="3.30.160.60">
    <property type="entry name" value="Classic Zinc Finger"/>
    <property type="match status" value="1"/>
</dbReference>
<keyword evidence="4" id="KW-1185">Reference proteome</keyword>
<dbReference type="SMART" id="SM00451">
    <property type="entry name" value="ZnF_U1"/>
    <property type="match status" value="1"/>
</dbReference>
<evidence type="ECO:0000256" key="1">
    <source>
        <dbReference type="SAM" id="MobiDB-lite"/>
    </source>
</evidence>
<dbReference type="Proteomes" id="UP000828251">
    <property type="component" value="Unassembled WGS sequence"/>
</dbReference>
<dbReference type="InterPro" id="IPR003604">
    <property type="entry name" value="Matrin/U1-like-C_Znf_C2H2"/>
</dbReference>